<evidence type="ECO:0000313" key="6">
    <source>
        <dbReference type="Proteomes" id="UP000324241"/>
    </source>
</evidence>
<feature type="region of interest" description="Disordered" evidence="1">
    <location>
        <begin position="38"/>
        <end position="113"/>
    </location>
</feature>
<keyword evidence="2" id="KW-0732">Signal</keyword>
<feature type="compositionally biased region" description="Acidic residues" evidence="1">
    <location>
        <begin position="90"/>
        <end position="101"/>
    </location>
</feature>
<dbReference type="RefSeq" id="XP_033430021.1">
    <property type="nucleotide sequence ID" value="XM_033568026.1"/>
</dbReference>
<comment type="caution">
    <text evidence="4">The sequence shown here is derived from an EMBL/GenBank/DDBJ whole genome shotgun (WGS) entry which is preliminary data.</text>
</comment>
<sequence>MARHPTIIDLLLTLPGVGEAGETVKAGVEGSKAAEAIGKTEEAAGGSKSLKNEVTDTTSKGEKADDVNCNRGGGFSRQMQPKNDSKKVEYDDESDWSDDEDIKPKKPPQPLGAWGLPKAVKWCKETFKQPKTQTNYLFDTIANSPEIHDLAREFNVEEHGKLPRTYTGSGRLLERPPESTWETGIIQL</sequence>
<reference evidence="4 5" key="1">
    <citation type="submission" date="2019-03" db="EMBL/GenBank/DDBJ databases">
        <title>The genome sequence of a newly discovered highly antifungal drug resistant Aspergillus species, Aspergillus tanneri NIH 1004.</title>
        <authorList>
            <person name="Mounaud S."/>
            <person name="Singh I."/>
            <person name="Joardar V."/>
            <person name="Pakala S."/>
            <person name="Pakala S."/>
            <person name="Venepally P."/>
            <person name="Hoover J."/>
            <person name="Nierman W."/>
            <person name="Chung J."/>
            <person name="Losada L."/>
        </authorList>
    </citation>
    <scope>NUCLEOTIDE SEQUENCE [LARGE SCALE GENOMIC DNA]</scope>
    <source>
        <strain evidence="4 5">NIH1004</strain>
    </source>
</reference>
<proteinExistence type="predicted"/>
<dbReference type="VEuPathDB" id="FungiDB:EYZ11_003437"/>
<dbReference type="EMBL" id="QUQM01000001">
    <property type="protein sequence ID" value="KAA8650660.1"/>
    <property type="molecule type" value="Genomic_DNA"/>
</dbReference>
<accession>A0A4S3JN30</accession>
<name>A0A4S3JN30_9EURO</name>
<evidence type="ECO:0000313" key="3">
    <source>
        <dbReference type="EMBL" id="KAA8650660.1"/>
    </source>
</evidence>
<gene>
    <name evidence="3" type="ORF">ATNIH1004_003348</name>
    <name evidence="4" type="ORF">EYZ11_003437</name>
</gene>
<dbReference type="Proteomes" id="UP000324241">
    <property type="component" value="Unassembled WGS sequence"/>
</dbReference>
<organism evidence="4 5">
    <name type="scientific">Aspergillus tanneri</name>
    <dbReference type="NCBI Taxonomy" id="1220188"/>
    <lineage>
        <taxon>Eukaryota</taxon>
        <taxon>Fungi</taxon>
        <taxon>Dikarya</taxon>
        <taxon>Ascomycota</taxon>
        <taxon>Pezizomycotina</taxon>
        <taxon>Eurotiomycetes</taxon>
        <taxon>Eurotiomycetidae</taxon>
        <taxon>Eurotiales</taxon>
        <taxon>Aspergillaceae</taxon>
        <taxon>Aspergillus</taxon>
        <taxon>Aspergillus subgen. Circumdati</taxon>
    </lineage>
</organism>
<protein>
    <submittedName>
        <fullName evidence="4">Uncharacterized protein</fullName>
    </submittedName>
</protein>
<dbReference type="EMBL" id="SOSA01000088">
    <property type="protein sequence ID" value="THC97059.1"/>
    <property type="molecule type" value="Genomic_DNA"/>
</dbReference>
<evidence type="ECO:0000313" key="5">
    <source>
        <dbReference type="Proteomes" id="UP000308092"/>
    </source>
</evidence>
<keyword evidence="5" id="KW-1185">Reference proteome</keyword>
<evidence type="ECO:0000256" key="2">
    <source>
        <dbReference type="SAM" id="SignalP"/>
    </source>
</evidence>
<feature type="signal peptide" evidence="2">
    <location>
        <begin position="1"/>
        <end position="20"/>
    </location>
</feature>
<feature type="compositionally biased region" description="Basic and acidic residues" evidence="1">
    <location>
        <begin position="50"/>
        <end position="68"/>
    </location>
</feature>
<evidence type="ECO:0000313" key="4">
    <source>
        <dbReference type="EMBL" id="THC97059.1"/>
    </source>
</evidence>
<dbReference type="GeneID" id="54326050"/>
<feature type="chain" id="PRO_5036358495" evidence="2">
    <location>
        <begin position="21"/>
        <end position="188"/>
    </location>
</feature>
<dbReference type="Proteomes" id="UP000308092">
    <property type="component" value="Unassembled WGS sequence"/>
</dbReference>
<dbReference type="AlphaFoldDB" id="A0A4S3JN30"/>
<evidence type="ECO:0000256" key="1">
    <source>
        <dbReference type="SAM" id="MobiDB-lite"/>
    </source>
</evidence>
<reference evidence="3 6" key="2">
    <citation type="submission" date="2019-08" db="EMBL/GenBank/DDBJ databases">
        <title>The genome sequence of a newly discovered highly antifungal drug resistant Aspergillus species, Aspergillus tanneri NIH 1004.</title>
        <authorList>
            <person name="Mounaud S."/>
            <person name="Singh I."/>
            <person name="Joardar V."/>
            <person name="Pakala S."/>
            <person name="Pakala S."/>
            <person name="Venepally P."/>
            <person name="Chung J.K."/>
            <person name="Losada L."/>
            <person name="Nierman W.C."/>
        </authorList>
    </citation>
    <scope>NUCLEOTIDE SEQUENCE [LARGE SCALE GENOMIC DNA]</scope>
    <source>
        <strain evidence="3 6">NIH1004</strain>
    </source>
</reference>